<comment type="caution">
    <text evidence="2">The sequence shown here is derived from an EMBL/GenBank/DDBJ whole genome shotgun (WGS) entry which is preliminary data.</text>
</comment>
<feature type="compositionally biased region" description="Basic and acidic residues" evidence="1">
    <location>
        <begin position="87"/>
        <end position="104"/>
    </location>
</feature>
<feature type="compositionally biased region" description="Polar residues" evidence="1">
    <location>
        <begin position="119"/>
        <end position="128"/>
    </location>
</feature>
<dbReference type="EMBL" id="CAUYUJ010019428">
    <property type="protein sequence ID" value="CAK0891105.1"/>
    <property type="molecule type" value="Genomic_DNA"/>
</dbReference>
<accession>A0ABN9X0K2</accession>
<evidence type="ECO:0000313" key="2">
    <source>
        <dbReference type="EMBL" id="CAK0891105.1"/>
    </source>
</evidence>
<sequence length="159" mass="17258">MPRLLRASHGRLVPKAPQNLAAWKLAIRQKAAPRPLGLRAAVGIPRGPATATPTSSWSASTVEKATSSPCRGPGIAGGVSVNSPSKPRSDCDVSPHCCRADVSSRRRARRPSARLQRPSGDQNSRPWHTALSQRGLNSARECVEHRLTNCGEPWKTFWR</sequence>
<feature type="region of interest" description="Disordered" evidence="1">
    <location>
        <begin position="43"/>
        <end position="128"/>
    </location>
</feature>
<organism evidence="2 3">
    <name type="scientific">Prorocentrum cordatum</name>
    <dbReference type="NCBI Taxonomy" id="2364126"/>
    <lineage>
        <taxon>Eukaryota</taxon>
        <taxon>Sar</taxon>
        <taxon>Alveolata</taxon>
        <taxon>Dinophyceae</taxon>
        <taxon>Prorocentrales</taxon>
        <taxon>Prorocentraceae</taxon>
        <taxon>Prorocentrum</taxon>
    </lineage>
</organism>
<name>A0ABN9X0K2_9DINO</name>
<feature type="compositionally biased region" description="Low complexity" evidence="1">
    <location>
        <begin position="48"/>
        <end position="61"/>
    </location>
</feature>
<evidence type="ECO:0000256" key="1">
    <source>
        <dbReference type="SAM" id="MobiDB-lite"/>
    </source>
</evidence>
<protein>
    <submittedName>
        <fullName evidence="2">Uncharacterized protein</fullName>
    </submittedName>
</protein>
<keyword evidence="3" id="KW-1185">Reference proteome</keyword>
<evidence type="ECO:0000313" key="3">
    <source>
        <dbReference type="Proteomes" id="UP001189429"/>
    </source>
</evidence>
<gene>
    <name evidence="2" type="ORF">PCOR1329_LOCUS71146</name>
</gene>
<proteinExistence type="predicted"/>
<reference evidence="2" key="1">
    <citation type="submission" date="2023-10" db="EMBL/GenBank/DDBJ databases">
        <authorList>
            <person name="Chen Y."/>
            <person name="Shah S."/>
            <person name="Dougan E. K."/>
            <person name="Thang M."/>
            <person name="Chan C."/>
        </authorList>
    </citation>
    <scope>NUCLEOTIDE SEQUENCE [LARGE SCALE GENOMIC DNA]</scope>
</reference>
<dbReference type="Proteomes" id="UP001189429">
    <property type="component" value="Unassembled WGS sequence"/>
</dbReference>